<dbReference type="AlphaFoldDB" id="A0A2V4DSQ7"/>
<dbReference type="OrthoDB" id="6638315at2"/>
<keyword evidence="3" id="KW-1185">Reference proteome</keyword>
<dbReference type="EMBL" id="QGLR01000018">
    <property type="protein sequence ID" value="PXZ03715.1"/>
    <property type="molecule type" value="Genomic_DNA"/>
</dbReference>
<evidence type="ECO:0000313" key="2">
    <source>
        <dbReference type="EMBL" id="PXZ03715.1"/>
    </source>
</evidence>
<evidence type="ECO:0000313" key="3">
    <source>
        <dbReference type="Proteomes" id="UP000247932"/>
    </source>
</evidence>
<proteinExistence type="predicted"/>
<name>A0A2V4DSQ7_9GAMM</name>
<protein>
    <submittedName>
        <fullName evidence="2">Uncharacterized protein</fullName>
    </submittedName>
</protein>
<reference evidence="2 3" key="1">
    <citation type="submission" date="2018-05" db="EMBL/GenBank/DDBJ databases">
        <title>Reference genomes for bee gut microbiota database.</title>
        <authorList>
            <person name="Ellegaard K.M."/>
        </authorList>
    </citation>
    <scope>NUCLEOTIDE SEQUENCE [LARGE SCALE GENOMIC DNA]</scope>
    <source>
        <strain evidence="2 3">ESL0182</strain>
    </source>
</reference>
<organism evidence="2 3">
    <name type="scientific">Gilliamella apicola</name>
    <dbReference type="NCBI Taxonomy" id="1196095"/>
    <lineage>
        <taxon>Bacteria</taxon>
        <taxon>Pseudomonadati</taxon>
        <taxon>Pseudomonadota</taxon>
        <taxon>Gammaproteobacteria</taxon>
        <taxon>Orbales</taxon>
        <taxon>Orbaceae</taxon>
        <taxon>Gilliamella</taxon>
    </lineage>
</organism>
<keyword evidence="1" id="KW-0812">Transmembrane</keyword>
<sequence>MINKYPLAIDNNFEKYAKFLALILSTFIFNGIIQGKFVLANPKQNFKINNPSSFGADNVFYACCNNILKYPSDLKSEEKIAFYLWLLVKAHKNIESLFEWLSIAGSSFILGHFMSFDEINRLISNFDNLEK</sequence>
<accession>A0A2V4DSQ7</accession>
<keyword evidence="1" id="KW-0472">Membrane</keyword>
<comment type="caution">
    <text evidence="2">The sequence shown here is derived from an EMBL/GenBank/DDBJ whole genome shotgun (WGS) entry which is preliminary data.</text>
</comment>
<feature type="transmembrane region" description="Helical" evidence="1">
    <location>
        <begin position="20"/>
        <end position="39"/>
    </location>
</feature>
<keyword evidence="1" id="KW-1133">Transmembrane helix</keyword>
<dbReference type="RefSeq" id="WP_110434864.1">
    <property type="nucleotide sequence ID" value="NZ_QGLR01000018.1"/>
</dbReference>
<dbReference type="Proteomes" id="UP000247932">
    <property type="component" value="Unassembled WGS sequence"/>
</dbReference>
<evidence type="ECO:0000256" key="1">
    <source>
        <dbReference type="SAM" id="Phobius"/>
    </source>
</evidence>
<gene>
    <name evidence="2" type="ORF">DKK70_15970</name>
</gene>